<dbReference type="EMBL" id="LZDN01000001">
    <property type="protein sequence ID" value="OBX52140.1"/>
    <property type="molecule type" value="Genomic_DNA"/>
</dbReference>
<evidence type="ECO:0000259" key="1">
    <source>
        <dbReference type="Pfam" id="PF01850"/>
    </source>
</evidence>
<sequence>MNKYLLDTHIFIWAGCYPEKLPKHIASLLQNPSDVFYISMATFWEMQIKYQLGKLFLPRTLDELIKEIKKYHYYEILPITQTHILNLQTLEFHHKDPFDRMIISQAMCEHLTVLTVDSEIIKYPIECIS</sequence>
<dbReference type="InterPro" id="IPR029060">
    <property type="entry name" value="PIN-like_dom_sf"/>
</dbReference>
<dbReference type="InterPro" id="IPR041705">
    <property type="entry name" value="PIN_Sll0205"/>
</dbReference>
<dbReference type="AlphaFoldDB" id="A0A1B8PM29"/>
<feature type="domain" description="PIN" evidence="1">
    <location>
        <begin position="4"/>
        <end position="123"/>
    </location>
</feature>
<reference evidence="2 3" key="1">
    <citation type="submission" date="2016-06" db="EMBL/GenBank/DDBJ databases">
        <title>Draft genome of Moraxella nonliquefaciens CCUG 60284.</title>
        <authorList>
            <person name="Salva-Serra F."/>
            <person name="Engstrom-Jakobsson H."/>
            <person name="Thorell K."/>
            <person name="Gonzales-Siles L."/>
            <person name="Karlsson R."/>
            <person name="Boulund F."/>
            <person name="Engstrand L."/>
            <person name="Kristiansson E."/>
            <person name="Moore E."/>
        </authorList>
    </citation>
    <scope>NUCLEOTIDE SEQUENCE [LARGE SCALE GENOMIC DNA]</scope>
    <source>
        <strain evidence="2 3">CCUG 60284</strain>
    </source>
</reference>
<dbReference type="PANTHER" id="PTHR36173:SF2">
    <property type="entry name" value="RIBONUCLEASE VAPC16"/>
    <property type="match status" value="1"/>
</dbReference>
<proteinExistence type="predicted"/>
<organism evidence="2 3">
    <name type="scientific">Moraxella nonliquefaciens</name>
    <dbReference type="NCBI Taxonomy" id="478"/>
    <lineage>
        <taxon>Bacteria</taxon>
        <taxon>Pseudomonadati</taxon>
        <taxon>Pseudomonadota</taxon>
        <taxon>Gammaproteobacteria</taxon>
        <taxon>Moraxellales</taxon>
        <taxon>Moraxellaceae</taxon>
        <taxon>Moraxella</taxon>
    </lineage>
</organism>
<dbReference type="Pfam" id="PF01850">
    <property type="entry name" value="PIN"/>
    <property type="match status" value="1"/>
</dbReference>
<dbReference type="PANTHER" id="PTHR36173">
    <property type="entry name" value="RIBONUCLEASE VAPC16-RELATED"/>
    <property type="match status" value="1"/>
</dbReference>
<comment type="caution">
    <text evidence="2">The sequence shown here is derived from an EMBL/GenBank/DDBJ whole genome shotgun (WGS) entry which is preliminary data.</text>
</comment>
<dbReference type="Gene3D" id="3.40.50.1010">
    <property type="entry name" value="5'-nuclease"/>
    <property type="match status" value="1"/>
</dbReference>
<dbReference type="SUPFAM" id="SSF88723">
    <property type="entry name" value="PIN domain-like"/>
    <property type="match status" value="1"/>
</dbReference>
<name>A0A1B8PM29_MORNO</name>
<dbReference type="RefSeq" id="WP_066887261.1">
    <property type="nucleotide sequence ID" value="NZ_LZDM01000023.1"/>
</dbReference>
<evidence type="ECO:0000313" key="2">
    <source>
        <dbReference type="EMBL" id="OBX52140.1"/>
    </source>
</evidence>
<protein>
    <recommendedName>
        <fullName evidence="1">PIN domain-containing protein</fullName>
    </recommendedName>
</protein>
<gene>
    <name evidence="2" type="ORF">A9Z60_00130</name>
</gene>
<evidence type="ECO:0000313" key="3">
    <source>
        <dbReference type="Proteomes" id="UP000092671"/>
    </source>
</evidence>
<dbReference type="Proteomes" id="UP000092671">
    <property type="component" value="Unassembled WGS sequence"/>
</dbReference>
<dbReference type="InterPro" id="IPR052919">
    <property type="entry name" value="TA_system_RNase"/>
</dbReference>
<dbReference type="CDD" id="cd09872">
    <property type="entry name" value="PIN_Sll0205-like"/>
    <property type="match status" value="1"/>
</dbReference>
<accession>A0A1B8PM29</accession>
<dbReference type="InterPro" id="IPR002716">
    <property type="entry name" value="PIN_dom"/>
</dbReference>